<dbReference type="GO" id="GO:0016301">
    <property type="term" value="F:kinase activity"/>
    <property type="evidence" value="ECO:0007669"/>
    <property type="project" value="UniProtKB-KW"/>
</dbReference>
<reference evidence="1 2" key="1">
    <citation type="submission" date="2018-06" db="EMBL/GenBank/DDBJ databases">
        <title>Natronomonas sp. F16-60 a new haloarchaeon isolated from a solar saltern of Isla Cristina, Huelva, Spain.</title>
        <authorList>
            <person name="Duran-Viseras A."/>
            <person name="Sanchez-Porro C."/>
            <person name="Ventosa A."/>
        </authorList>
    </citation>
    <scope>NUCLEOTIDE SEQUENCE [LARGE SCALE GENOMIC DNA]</scope>
    <source>
        <strain evidence="1 2">F16-60</strain>
    </source>
</reference>
<keyword evidence="2" id="KW-1185">Reference proteome</keyword>
<evidence type="ECO:0000313" key="2">
    <source>
        <dbReference type="Proteomes" id="UP000319894"/>
    </source>
</evidence>
<dbReference type="PIRSF" id="PIRSF030471">
    <property type="entry name" value="STR_Vng0742h_prd"/>
    <property type="match status" value="1"/>
</dbReference>
<dbReference type="AlphaFoldDB" id="A0A554MXK1"/>
<proteinExistence type="predicted"/>
<name>A0A554MXK1_9EURY</name>
<gene>
    <name evidence="1" type="ORF">DP107_14025</name>
</gene>
<evidence type="ECO:0000313" key="1">
    <source>
        <dbReference type="EMBL" id="TSD09862.1"/>
    </source>
</evidence>
<sequence length="253" mass="28202">MPGALTSFIDEVPETETTLMVVNRTGPEPLIDLLDEAFGTQTVSVSERQLPEGEEDLVLLLRSGSVAATTSMDRLQRAFLLVNTDRYRTGANGLAEAEMPDVLTGLDEVEFQVRGFPASNKEKLLLVLISRFIEGRALEVGGGRFDASFQRLSRLDDEYGTRTVYGWLGDTEVDAHVYGVHDEPVPDELDVTVHAGTHEEYRRSWFVVFRPPPGESGHVALVAVEVGDNEWQAMWTYDPERVARIGEYVRANF</sequence>
<dbReference type="InterPro" id="IPR016954">
    <property type="entry name" value="Uncharacterised_Vng0742h"/>
</dbReference>
<dbReference type="Proteomes" id="UP000319894">
    <property type="component" value="Unassembled WGS sequence"/>
</dbReference>
<comment type="caution">
    <text evidence="1">The sequence shown here is derived from an EMBL/GenBank/DDBJ whole genome shotgun (WGS) entry which is preliminary data.</text>
</comment>
<protein>
    <submittedName>
        <fullName evidence="1">Histidine kinase</fullName>
    </submittedName>
</protein>
<keyword evidence="1" id="KW-0808">Transferase</keyword>
<dbReference type="EMBL" id="QMDX01000010">
    <property type="protein sequence ID" value="TSD09862.1"/>
    <property type="molecule type" value="Genomic_DNA"/>
</dbReference>
<dbReference type="InParanoid" id="A0A554MXK1"/>
<keyword evidence="1" id="KW-0418">Kinase</keyword>
<organism evidence="1 2">
    <name type="scientific">Haloglomus irregulare</name>
    <dbReference type="NCBI Taxonomy" id="2234134"/>
    <lineage>
        <taxon>Archaea</taxon>
        <taxon>Methanobacteriati</taxon>
        <taxon>Methanobacteriota</taxon>
        <taxon>Stenosarchaea group</taxon>
        <taxon>Halobacteria</taxon>
        <taxon>Halobacteriales</taxon>
        <taxon>Natronomonadaceae</taxon>
        <taxon>Haloglomus</taxon>
    </lineage>
</organism>
<accession>A0A554MXK1</accession>